<organism evidence="1 2">
    <name type="scientific">Actinokineospora bangkokensis</name>
    <dbReference type="NCBI Taxonomy" id="1193682"/>
    <lineage>
        <taxon>Bacteria</taxon>
        <taxon>Bacillati</taxon>
        <taxon>Actinomycetota</taxon>
        <taxon>Actinomycetes</taxon>
        <taxon>Pseudonocardiales</taxon>
        <taxon>Pseudonocardiaceae</taxon>
        <taxon>Actinokineospora</taxon>
    </lineage>
</organism>
<protein>
    <submittedName>
        <fullName evidence="1">Uncharacterized protein</fullName>
    </submittedName>
</protein>
<accession>A0A1Q9LIE8</accession>
<dbReference type="STRING" id="1193682.BJP25_23565"/>
<evidence type="ECO:0000313" key="2">
    <source>
        <dbReference type="Proteomes" id="UP000186040"/>
    </source>
</evidence>
<keyword evidence="2" id="KW-1185">Reference proteome</keyword>
<evidence type="ECO:0000313" key="1">
    <source>
        <dbReference type="EMBL" id="OLR91822.1"/>
    </source>
</evidence>
<dbReference type="AlphaFoldDB" id="A0A1Q9LIE8"/>
<proteinExistence type="predicted"/>
<sequence>MTEKTDVTGEVGAVPEQLRAATASVRALAEEVAAGRVLLDPEAGDRLRRALREQHDDAAGWLARARSLNRPVPLGGHEVGWAMGRKFGGTADGADGSMAGVLTDYLAVVSAALVAVDAAIRAFQDSDEGAARAFRRISGEGTW</sequence>
<dbReference type="OrthoDB" id="3694733at2"/>
<comment type="caution">
    <text evidence="1">The sequence shown here is derived from an EMBL/GenBank/DDBJ whole genome shotgun (WGS) entry which is preliminary data.</text>
</comment>
<dbReference type="EMBL" id="MKQR01000018">
    <property type="protein sequence ID" value="OLR91822.1"/>
    <property type="molecule type" value="Genomic_DNA"/>
</dbReference>
<reference evidence="1 2" key="1">
    <citation type="submission" date="2016-10" db="EMBL/GenBank/DDBJ databases">
        <title>The Draft Genome Sequence of Actinokineospora bangkokensis 44EHWT reveals the biosynthetic pathway of antifungal compounds Thailandins with unusual extender unit butylmalonyl-CoA.</title>
        <authorList>
            <person name="Greule A."/>
            <person name="Intra B."/>
            <person name="Flemming S."/>
            <person name="Rommel M.G."/>
            <person name="Panbangred W."/>
            <person name="Bechthold A."/>
        </authorList>
    </citation>
    <scope>NUCLEOTIDE SEQUENCE [LARGE SCALE GENOMIC DNA]</scope>
    <source>
        <strain evidence="1 2">44EHW</strain>
    </source>
</reference>
<dbReference type="Proteomes" id="UP000186040">
    <property type="component" value="Unassembled WGS sequence"/>
</dbReference>
<gene>
    <name evidence="1" type="ORF">BJP25_23565</name>
</gene>
<dbReference type="RefSeq" id="WP_075976227.1">
    <property type="nucleotide sequence ID" value="NZ_MKQR01000018.1"/>
</dbReference>
<name>A0A1Q9LIE8_9PSEU</name>